<accession>A0ABU6SWW7</accession>
<keyword evidence="3" id="KW-1185">Reference proteome</keyword>
<name>A0ABU6SWW7_9FABA</name>
<protein>
    <submittedName>
        <fullName evidence="2">Uncharacterized protein</fullName>
    </submittedName>
</protein>
<reference evidence="2 3" key="1">
    <citation type="journal article" date="2023" name="Plants (Basel)">
        <title>Bridging the Gap: Combining Genomics and Transcriptomics Approaches to Understand Stylosanthes scabra, an Orphan Legume from the Brazilian Caatinga.</title>
        <authorList>
            <person name="Ferreira-Neto J.R.C."/>
            <person name="da Silva M.D."/>
            <person name="Binneck E."/>
            <person name="de Melo N.F."/>
            <person name="da Silva R.H."/>
            <person name="de Melo A.L.T.M."/>
            <person name="Pandolfi V."/>
            <person name="Bustamante F.O."/>
            <person name="Brasileiro-Vidal A.C."/>
            <person name="Benko-Iseppon A.M."/>
        </authorList>
    </citation>
    <scope>NUCLEOTIDE SEQUENCE [LARGE SCALE GENOMIC DNA]</scope>
    <source>
        <tissue evidence="2">Leaves</tissue>
    </source>
</reference>
<evidence type="ECO:0000313" key="3">
    <source>
        <dbReference type="Proteomes" id="UP001341840"/>
    </source>
</evidence>
<feature type="region of interest" description="Disordered" evidence="1">
    <location>
        <begin position="89"/>
        <end position="125"/>
    </location>
</feature>
<organism evidence="2 3">
    <name type="scientific">Stylosanthes scabra</name>
    <dbReference type="NCBI Taxonomy" id="79078"/>
    <lineage>
        <taxon>Eukaryota</taxon>
        <taxon>Viridiplantae</taxon>
        <taxon>Streptophyta</taxon>
        <taxon>Embryophyta</taxon>
        <taxon>Tracheophyta</taxon>
        <taxon>Spermatophyta</taxon>
        <taxon>Magnoliopsida</taxon>
        <taxon>eudicotyledons</taxon>
        <taxon>Gunneridae</taxon>
        <taxon>Pentapetalae</taxon>
        <taxon>rosids</taxon>
        <taxon>fabids</taxon>
        <taxon>Fabales</taxon>
        <taxon>Fabaceae</taxon>
        <taxon>Papilionoideae</taxon>
        <taxon>50 kb inversion clade</taxon>
        <taxon>dalbergioids sensu lato</taxon>
        <taxon>Dalbergieae</taxon>
        <taxon>Pterocarpus clade</taxon>
        <taxon>Stylosanthes</taxon>
    </lineage>
</organism>
<dbReference type="Proteomes" id="UP001341840">
    <property type="component" value="Unassembled WGS sequence"/>
</dbReference>
<sequence length="155" mass="17334">MAEDCWRQNYGIGDEERRWQMVETMQGYLCSLMISQRIGTTTGERRRLDGADAFGDVGRRRVAKEVSDQGGGSGEAKMVLMGEAVDRRQAADGGSMAQLREGSLAMARRTAETRRDEDDEWRRRGGVYRSDSAAVPSCGCGGGLKEWWIETMEER</sequence>
<gene>
    <name evidence="2" type="ORF">PIB30_096981</name>
</gene>
<evidence type="ECO:0000256" key="1">
    <source>
        <dbReference type="SAM" id="MobiDB-lite"/>
    </source>
</evidence>
<dbReference type="EMBL" id="JASCZI010062762">
    <property type="protein sequence ID" value="MED6140800.1"/>
    <property type="molecule type" value="Genomic_DNA"/>
</dbReference>
<proteinExistence type="predicted"/>
<feature type="compositionally biased region" description="Basic and acidic residues" evidence="1">
    <location>
        <begin position="109"/>
        <end position="123"/>
    </location>
</feature>
<comment type="caution">
    <text evidence="2">The sequence shown here is derived from an EMBL/GenBank/DDBJ whole genome shotgun (WGS) entry which is preliminary data.</text>
</comment>
<evidence type="ECO:0000313" key="2">
    <source>
        <dbReference type="EMBL" id="MED6140800.1"/>
    </source>
</evidence>